<dbReference type="EMBL" id="VYSA01000003">
    <property type="protein sequence ID" value="KAA9106354.1"/>
    <property type="molecule type" value="Genomic_DNA"/>
</dbReference>
<keyword evidence="2" id="KW-1185">Reference proteome</keyword>
<dbReference type="InterPro" id="IPR007711">
    <property type="entry name" value="HigB-1"/>
</dbReference>
<dbReference type="RefSeq" id="WP_150449695.1">
    <property type="nucleotide sequence ID" value="NZ_VYSA01000003.1"/>
</dbReference>
<protein>
    <submittedName>
        <fullName evidence="1">Type II toxin-antitoxin system RelE/ParE family toxin</fullName>
    </submittedName>
</protein>
<dbReference type="PANTHER" id="PTHR40266">
    <property type="entry name" value="TOXIN HIGB-1"/>
    <property type="match status" value="1"/>
</dbReference>
<dbReference type="OrthoDB" id="9801102at2"/>
<dbReference type="Pfam" id="PF05015">
    <property type="entry name" value="HigB-like_toxin"/>
    <property type="match status" value="1"/>
</dbReference>
<dbReference type="AlphaFoldDB" id="A0A5J5IZQ6"/>
<dbReference type="PANTHER" id="PTHR40266:SF2">
    <property type="entry name" value="TOXIN HIGB-1"/>
    <property type="match status" value="1"/>
</dbReference>
<sequence>MIHSFADEPTRRVWTREHVRQFGPELQRAAQKKLRLLNAAETINDLRIPPGNRLEKLSGDRDGQHSIRINDQYRICFVWTAAGPADVQLVDYR</sequence>
<organism evidence="1 2">
    <name type="scientific">Microbacterium rhizomatis</name>
    <dbReference type="NCBI Taxonomy" id="1631477"/>
    <lineage>
        <taxon>Bacteria</taxon>
        <taxon>Bacillati</taxon>
        <taxon>Actinomycetota</taxon>
        <taxon>Actinomycetes</taxon>
        <taxon>Micrococcales</taxon>
        <taxon>Microbacteriaceae</taxon>
        <taxon>Microbacterium</taxon>
    </lineage>
</organism>
<comment type="caution">
    <text evidence="1">The sequence shown here is derived from an EMBL/GenBank/DDBJ whole genome shotgun (WGS) entry which is preliminary data.</text>
</comment>
<evidence type="ECO:0000313" key="2">
    <source>
        <dbReference type="Proteomes" id="UP000325827"/>
    </source>
</evidence>
<dbReference type="InterPro" id="IPR035093">
    <property type="entry name" value="RelE/ParE_toxin_dom_sf"/>
</dbReference>
<reference evidence="2" key="1">
    <citation type="submission" date="2019-09" db="EMBL/GenBank/DDBJ databases">
        <title>Mumia zhuanghuii sp. nov. isolated from the intestinal contents of plateau pika (Ochotona curzoniae) in the Qinghai-Tibet plateau of China.</title>
        <authorList>
            <person name="Tian Z."/>
        </authorList>
    </citation>
    <scope>NUCLEOTIDE SEQUENCE [LARGE SCALE GENOMIC DNA]</scope>
    <source>
        <strain evidence="2">JCM 30598</strain>
    </source>
</reference>
<dbReference type="SUPFAM" id="SSF143011">
    <property type="entry name" value="RelE-like"/>
    <property type="match status" value="1"/>
</dbReference>
<dbReference type="Gene3D" id="3.30.2310.20">
    <property type="entry name" value="RelE-like"/>
    <property type="match status" value="1"/>
</dbReference>
<evidence type="ECO:0000313" key="1">
    <source>
        <dbReference type="EMBL" id="KAA9106354.1"/>
    </source>
</evidence>
<proteinExistence type="predicted"/>
<gene>
    <name evidence="1" type="ORF">F6B43_14450</name>
</gene>
<accession>A0A5J5IZQ6</accession>
<dbReference type="Proteomes" id="UP000325827">
    <property type="component" value="Unassembled WGS sequence"/>
</dbReference>
<name>A0A5J5IZQ6_9MICO</name>